<feature type="domain" description="DUF4136" evidence="2">
    <location>
        <begin position="25"/>
        <end position="176"/>
    </location>
</feature>
<dbReference type="Gene3D" id="3.30.160.670">
    <property type="match status" value="1"/>
</dbReference>
<dbReference type="AlphaFoldDB" id="A0AAJ1EIY0"/>
<organism evidence="3 4">
    <name type="scientific">Candidatus Methylomirabilis tolerans</name>
    <dbReference type="NCBI Taxonomy" id="3123416"/>
    <lineage>
        <taxon>Bacteria</taxon>
        <taxon>Candidatus Methylomirabilota</taxon>
        <taxon>Candidatus Methylomirabilia</taxon>
        <taxon>Candidatus Methylomirabilales</taxon>
        <taxon>Candidatus Methylomirabilaceae</taxon>
        <taxon>Candidatus Methylomirabilis</taxon>
    </lineage>
</organism>
<protein>
    <submittedName>
        <fullName evidence="3">DUF4136 domain-containing protein</fullName>
    </submittedName>
</protein>
<sequence length="180" mass="20092">MRTLTKALVLGLIVFATGCAPSVTVKLDYDKEADFAALKTFSWLPMPVNPAASVKEALERNSLMDKRIRRAVEAQLTAKGYQVNVTHSDFMVTYHIGVEDKIAVTDWGYGYGWRGPSRVDVYQYQQGTLILDVIDSKSKQLIWRSVAQGVIDPSAPIEKREQRLNDVVTKMLADFPLAGK</sequence>
<reference evidence="3 4" key="1">
    <citation type="journal article" date="2021" name="bioRxiv">
        <title>Unraveling nitrogen, sulfur and carbon metabolic pathways and microbial community transcriptional responses to substrate deprivation and toxicity stresses in a bioreactor mimicking anoxic brackish coastal sediment conditions.</title>
        <authorList>
            <person name="Martins P.D."/>
            <person name="Echeveste M.J."/>
            <person name="Arshad A."/>
            <person name="Kurth J."/>
            <person name="Ouboter H."/>
            <person name="Jetten M.S.M."/>
            <person name="Welte C.U."/>
        </authorList>
    </citation>
    <scope>NUCLEOTIDE SEQUENCE [LARGE SCALE GENOMIC DNA]</scope>
    <source>
        <strain evidence="3">MAG_38</strain>
    </source>
</reference>
<dbReference type="Proteomes" id="UP001197609">
    <property type="component" value="Unassembled WGS sequence"/>
</dbReference>
<evidence type="ECO:0000313" key="4">
    <source>
        <dbReference type="Proteomes" id="UP001197609"/>
    </source>
</evidence>
<evidence type="ECO:0000256" key="1">
    <source>
        <dbReference type="SAM" id="SignalP"/>
    </source>
</evidence>
<accession>A0AAJ1EIY0</accession>
<feature type="signal peptide" evidence="1">
    <location>
        <begin position="1"/>
        <end position="22"/>
    </location>
</feature>
<evidence type="ECO:0000259" key="2">
    <source>
        <dbReference type="Pfam" id="PF13590"/>
    </source>
</evidence>
<dbReference type="Pfam" id="PF13590">
    <property type="entry name" value="DUF4136"/>
    <property type="match status" value="1"/>
</dbReference>
<dbReference type="PROSITE" id="PS51257">
    <property type="entry name" value="PROKAR_LIPOPROTEIN"/>
    <property type="match status" value="1"/>
</dbReference>
<name>A0AAJ1EIY0_9BACT</name>
<proteinExistence type="predicted"/>
<comment type="caution">
    <text evidence="3">The sequence shown here is derived from an EMBL/GenBank/DDBJ whole genome shotgun (WGS) entry which is preliminary data.</text>
</comment>
<gene>
    <name evidence="3" type="ORF">K8G79_04140</name>
</gene>
<dbReference type="InterPro" id="IPR025411">
    <property type="entry name" value="DUF4136"/>
</dbReference>
<keyword evidence="1" id="KW-0732">Signal</keyword>
<evidence type="ECO:0000313" key="3">
    <source>
        <dbReference type="EMBL" id="MBZ0159316.1"/>
    </source>
</evidence>
<feature type="chain" id="PRO_5042613057" evidence="1">
    <location>
        <begin position="23"/>
        <end position="180"/>
    </location>
</feature>
<dbReference type="EMBL" id="JAIOIU010000042">
    <property type="protein sequence ID" value="MBZ0159316.1"/>
    <property type="molecule type" value="Genomic_DNA"/>
</dbReference>